<reference evidence="12 13" key="1">
    <citation type="submission" date="2019-08" db="EMBL/GenBank/DDBJ databases">
        <title>100 year-old enigma solved: identification of Planctomyces bekefii, the type genus and species of the phylum Planctomycetes.</title>
        <authorList>
            <person name="Svetlana D.N."/>
            <person name="Overmann J."/>
        </authorList>
    </citation>
    <scope>NUCLEOTIDE SEQUENCE [LARGE SCALE GENOMIC DNA]</scope>
    <source>
        <strain evidence="12">Phe10_nw2017</strain>
    </source>
</reference>
<evidence type="ECO:0000256" key="1">
    <source>
        <dbReference type="ARBA" id="ARBA00005061"/>
    </source>
</evidence>
<dbReference type="GO" id="GO:0016874">
    <property type="term" value="F:ligase activity"/>
    <property type="evidence" value="ECO:0007669"/>
    <property type="project" value="UniProtKB-KW"/>
</dbReference>
<dbReference type="Proteomes" id="UP000321083">
    <property type="component" value="Unassembled WGS sequence"/>
</dbReference>
<keyword evidence="13" id="KW-1185">Reference proteome</keyword>
<dbReference type="CDD" id="cd01995">
    <property type="entry name" value="QueC-like"/>
    <property type="match status" value="1"/>
</dbReference>
<dbReference type="AlphaFoldDB" id="A0A5C6M5P1"/>
<comment type="pathway">
    <text evidence="1">Purine metabolism; 7-cyano-7-deazaguanine biosynthesis.</text>
</comment>
<reference evidence="12 13" key="2">
    <citation type="submission" date="2019-08" db="EMBL/GenBank/DDBJ databases">
        <authorList>
            <person name="Henke P."/>
        </authorList>
    </citation>
    <scope>NUCLEOTIDE SEQUENCE [LARGE SCALE GENOMIC DNA]</scope>
    <source>
        <strain evidence="12">Phe10_nw2017</strain>
    </source>
</reference>
<accession>A0A5C6M5P1</accession>
<dbReference type="GO" id="GO:0046872">
    <property type="term" value="F:metal ion binding"/>
    <property type="evidence" value="ECO:0007669"/>
    <property type="project" value="UniProtKB-KW"/>
</dbReference>
<dbReference type="SUPFAM" id="SSF52402">
    <property type="entry name" value="Adenine nucleotide alpha hydrolases-like"/>
    <property type="match status" value="1"/>
</dbReference>
<organism evidence="12 13">
    <name type="scientific">Planctomyces bekefii</name>
    <dbReference type="NCBI Taxonomy" id="1653850"/>
    <lineage>
        <taxon>Bacteria</taxon>
        <taxon>Pseudomonadati</taxon>
        <taxon>Planctomycetota</taxon>
        <taxon>Planctomycetia</taxon>
        <taxon>Planctomycetales</taxon>
        <taxon>Planctomycetaceae</taxon>
        <taxon>Planctomyces</taxon>
    </lineage>
</organism>
<evidence type="ECO:0000256" key="3">
    <source>
        <dbReference type="ARBA" id="ARBA00022723"/>
    </source>
</evidence>
<feature type="domain" description="Glutamine amidotransferase type-2" evidence="11">
    <location>
        <begin position="2"/>
        <end position="187"/>
    </location>
</feature>
<dbReference type="InterPro" id="IPR029055">
    <property type="entry name" value="Ntn_hydrolases_N"/>
</dbReference>
<evidence type="ECO:0000256" key="5">
    <source>
        <dbReference type="ARBA" id="ARBA00022785"/>
    </source>
</evidence>
<evidence type="ECO:0000256" key="6">
    <source>
        <dbReference type="ARBA" id="ARBA00022833"/>
    </source>
</evidence>
<keyword evidence="3" id="KW-0479">Metal-binding</keyword>
<comment type="catalytic activity">
    <reaction evidence="10">
        <text>7-carboxy-7-carbaguanine + NH4(+) + 2 ATP = 7-cyano-7-carbaguanine + 2 AMP + 2 diphosphate + 2 H(+)</text>
        <dbReference type="Rhea" id="RHEA:27982"/>
        <dbReference type="ChEBI" id="CHEBI:15378"/>
        <dbReference type="ChEBI" id="CHEBI:28938"/>
        <dbReference type="ChEBI" id="CHEBI:30616"/>
        <dbReference type="ChEBI" id="CHEBI:33019"/>
        <dbReference type="ChEBI" id="CHEBI:45075"/>
        <dbReference type="ChEBI" id="CHEBI:61036"/>
        <dbReference type="ChEBI" id="CHEBI:456215"/>
        <dbReference type="EC" id="6.3.4.20"/>
    </reaction>
</comment>
<evidence type="ECO:0000256" key="9">
    <source>
        <dbReference type="ARBA" id="ARBA00039149"/>
    </source>
</evidence>
<keyword evidence="4" id="KW-0547">Nucleotide-binding</keyword>
<dbReference type="Pfam" id="PF13537">
    <property type="entry name" value="GATase_7"/>
    <property type="match status" value="1"/>
</dbReference>
<name>A0A5C6M5P1_9PLAN</name>
<dbReference type="Gene3D" id="3.60.20.10">
    <property type="entry name" value="Glutamine Phosphoribosylpyrophosphate, subunit 1, domain 1"/>
    <property type="match status" value="1"/>
</dbReference>
<evidence type="ECO:0000256" key="8">
    <source>
        <dbReference type="ARBA" id="ARBA00037993"/>
    </source>
</evidence>
<evidence type="ECO:0000256" key="7">
    <source>
        <dbReference type="ARBA" id="ARBA00022840"/>
    </source>
</evidence>
<keyword evidence="6" id="KW-0862">Zinc</keyword>
<comment type="similarity">
    <text evidence="8">Belongs to the QueC family.</text>
</comment>
<proteinExistence type="inferred from homology"/>
<dbReference type="InterPro" id="IPR017932">
    <property type="entry name" value="GATase_2_dom"/>
</dbReference>
<dbReference type="PANTHER" id="PTHR42914:SF1">
    <property type="entry name" value="7-CYANO-7-DEAZAGUANINE SYNTHASE"/>
    <property type="match status" value="1"/>
</dbReference>
<keyword evidence="5" id="KW-0671">Queuosine biosynthesis</keyword>
<dbReference type="PANTHER" id="PTHR42914">
    <property type="entry name" value="7-CYANO-7-DEAZAGUANINE SYNTHASE"/>
    <property type="match status" value="1"/>
</dbReference>
<comment type="caution">
    <text evidence="12">The sequence shown here is derived from an EMBL/GenBank/DDBJ whole genome shotgun (WGS) entry which is preliminary data.</text>
</comment>
<evidence type="ECO:0000313" key="13">
    <source>
        <dbReference type="Proteomes" id="UP000321083"/>
    </source>
</evidence>
<keyword evidence="7" id="KW-0067">ATP-binding</keyword>
<dbReference type="Gene3D" id="3.40.50.620">
    <property type="entry name" value="HUPs"/>
    <property type="match status" value="1"/>
</dbReference>
<evidence type="ECO:0000256" key="10">
    <source>
        <dbReference type="ARBA" id="ARBA00047890"/>
    </source>
</evidence>
<sequence length="396" mass="45025">MCSILGGTKFNKKALEIYNNAKSRGKDFSGLIEYKGNWICNHRATPTNEIQYAESNQPFSYNGNIIVHNGTISNDKELGNKDGEIDSKIIAKIVETESLEKFRDSLLKLKGSYAIGCITSKGEIFLACNYKPLFYKKHKGEYYFSSLKEHLGKCKRVKPYSCINLKTNEKLEIKRYQPNNALIVCSGGLDSTSLIGYALKNHNKVTLLHFDYGCKATTKEIEAIKKIAEKLKIPYIIQKLNYNSMQGESPLFKEEKITNGIDGVEYAIEWVYARNLIMLSNAVGYAEANDYGYVYLGNNLEESGAYPDNEEQFILDFNKVLWGAVNNGYKVEIKMPLGNLMKKEIVQFGIDNNSPIELSWSCYNNEKHHCGECAPCYMRKKAFERSSNIDKTKYLK</sequence>
<dbReference type="SUPFAM" id="SSF56235">
    <property type="entry name" value="N-terminal nucleophile aminohydrolases (Ntn hydrolases)"/>
    <property type="match status" value="1"/>
</dbReference>
<evidence type="ECO:0000256" key="2">
    <source>
        <dbReference type="ARBA" id="ARBA00022598"/>
    </source>
</evidence>
<evidence type="ECO:0000313" key="12">
    <source>
        <dbReference type="EMBL" id="TWW09537.1"/>
    </source>
</evidence>
<keyword evidence="2" id="KW-0436">Ligase</keyword>
<gene>
    <name evidence="12" type="ORF">E3A20_13340</name>
</gene>
<dbReference type="EMBL" id="SRHE01000246">
    <property type="protein sequence ID" value="TWW09537.1"/>
    <property type="molecule type" value="Genomic_DNA"/>
</dbReference>
<dbReference type="EC" id="6.3.4.20" evidence="9"/>
<evidence type="ECO:0000259" key="11">
    <source>
        <dbReference type="PROSITE" id="PS51278"/>
    </source>
</evidence>
<protein>
    <recommendedName>
        <fullName evidence="9">7-cyano-7-deazaguanine synthase</fullName>
        <ecNumber evidence="9">6.3.4.20</ecNumber>
    </recommendedName>
</protein>
<dbReference type="InterPro" id="IPR018317">
    <property type="entry name" value="QueC"/>
</dbReference>
<dbReference type="Pfam" id="PF06508">
    <property type="entry name" value="QueC"/>
    <property type="match status" value="1"/>
</dbReference>
<dbReference type="GO" id="GO:0008616">
    <property type="term" value="P:tRNA queuosine(34) biosynthetic process"/>
    <property type="evidence" value="ECO:0007669"/>
    <property type="project" value="UniProtKB-KW"/>
</dbReference>
<evidence type="ECO:0000256" key="4">
    <source>
        <dbReference type="ARBA" id="ARBA00022741"/>
    </source>
</evidence>
<dbReference type="GO" id="GO:0005524">
    <property type="term" value="F:ATP binding"/>
    <property type="evidence" value="ECO:0007669"/>
    <property type="project" value="UniProtKB-KW"/>
</dbReference>
<dbReference type="PROSITE" id="PS51278">
    <property type="entry name" value="GATASE_TYPE_2"/>
    <property type="match status" value="1"/>
</dbReference>
<dbReference type="InterPro" id="IPR014729">
    <property type="entry name" value="Rossmann-like_a/b/a_fold"/>
</dbReference>